<dbReference type="PROSITE" id="PS51379">
    <property type="entry name" value="4FE4S_FER_2"/>
    <property type="match status" value="2"/>
</dbReference>
<dbReference type="Pfam" id="PF13187">
    <property type="entry name" value="Fer4_9"/>
    <property type="match status" value="1"/>
</dbReference>
<comment type="pathway">
    <text evidence="10">Cofactor metabolism; coenzyme M-coenzyme B heterodisulfide reduction; coenzyme B and coenzyme M from coenzyme M-coenzyme B heterodisulfide: step 1/1.</text>
</comment>
<evidence type="ECO:0000313" key="12">
    <source>
        <dbReference type="EMBL" id="UYU19016.1"/>
    </source>
</evidence>
<dbReference type="GO" id="GO:0016491">
    <property type="term" value="F:oxidoreductase activity"/>
    <property type="evidence" value="ECO:0007669"/>
    <property type="project" value="UniProtKB-UniRule"/>
</dbReference>
<dbReference type="SUPFAM" id="SSF51905">
    <property type="entry name" value="FAD/NAD(P)-binding domain"/>
    <property type="match status" value="1"/>
</dbReference>
<dbReference type="EC" id="1.8.-.-" evidence="10"/>
<dbReference type="Gene3D" id="3.30.70.20">
    <property type="match status" value="1"/>
</dbReference>
<keyword evidence="9 10" id="KW-0411">Iron-sulfur</keyword>
<evidence type="ECO:0000256" key="2">
    <source>
        <dbReference type="ARBA" id="ARBA00006561"/>
    </source>
</evidence>
<dbReference type="InterPro" id="IPR017900">
    <property type="entry name" value="4Fe4S_Fe_S_CS"/>
</dbReference>
<accession>A0AAX3EAU1</accession>
<feature type="domain" description="4Fe-4S ferredoxin-type" evidence="11">
    <location>
        <begin position="94"/>
        <end position="125"/>
    </location>
</feature>
<dbReference type="EMBL" id="CP109831">
    <property type="protein sequence ID" value="UYU19016.1"/>
    <property type="molecule type" value="Genomic_DNA"/>
</dbReference>
<evidence type="ECO:0000256" key="6">
    <source>
        <dbReference type="ARBA" id="ARBA00022827"/>
    </source>
</evidence>
<dbReference type="InterPro" id="IPR036188">
    <property type="entry name" value="FAD/NAD-bd_sf"/>
</dbReference>
<organism evidence="12 13">
    <name type="scientific">Methanoculleus submarinus</name>
    <dbReference type="NCBI Taxonomy" id="204050"/>
    <lineage>
        <taxon>Archaea</taxon>
        <taxon>Methanobacteriati</taxon>
        <taxon>Methanobacteriota</taxon>
        <taxon>Stenosarchaea group</taxon>
        <taxon>Methanomicrobia</taxon>
        <taxon>Methanomicrobiales</taxon>
        <taxon>Methanomicrobiaceae</taxon>
        <taxon>Methanoculleus</taxon>
    </lineage>
</organism>
<dbReference type="GeneID" id="76729763"/>
<evidence type="ECO:0000256" key="3">
    <source>
        <dbReference type="ARBA" id="ARBA00022485"/>
    </source>
</evidence>
<comment type="cofactor">
    <cofactor evidence="1 10">
        <name>FAD</name>
        <dbReference type="ChEBI" id="CHEBI:57692"/>
    </cofactor>
</comment>
<dbReference type="InterPro" id="IPR039650">
    <property type="entry name" value="HdrA-like"/>
</dbReference>
<dbReference type="GeneID" id="4847475"/>
<comment type="cofactor">
    <cofactor evidence="10">
        <name>[4Fe-4S] cluster</name>
        <dbReference type="ChEBI" id="CHEBI:49883"/>
    </cofactor>
</comment>
<evidence type="ECO:0000313" key="13">
    <source>
        <dbReference type="Proteomes" id="UP001156196"/>
    </source>
</evidence>
<feature type="domain" description="4Fe-4S ferredoxin-type" evidence="11">
    <location>
        <begin position="141"/>
        <end position="171"/>
    </location>
</feature>
<dbReference type="AlphaFoldDB" id="A0AAX3EAU1"/>
<evidence type="ECO:0000256" key="10">
    <source>
        <dbReference type="RuleBase" id="RU366072"/>
    </source>
</evidence>
<comment type="subunit">
    <text evidence="10">The ferredoxin:CoB-CoM heterodisulfide reductase is composed of three subunits; HdrA, HdrB and HdrC.</text>
</comment>
<keyword evidence="8 10" id="KW-0408">Iron</keyword>
<sequence>MTEVAVIGAGVAGIQAALDLADHDIHVHLIEREPTIGGHMAQLDKTFPTNDCSMCILSPKMVEVARHPNVTIHTCSEVEGIEGEVGNFLIRVRKHPRYILEDECNGCGDCIAICPVEVYNRFDAGIGVRKAIYKPHAQAVPDIVVKDNEHCIECGLCYDVCGKEAILREDEERLLEIEAASIVVATGYATFDARNKTQFRYLIIPDVITSLEFERMINASGPTGGKLKRLSNGKPPRSVAFVQCVGSRDISVGRPYCSGVCCMYAMKNAMLIREKNPDVEVTVFYNDIRAYGKGYEEYYERARSLGVRFVRGFPGEVLEENDHLTMVAENTETGEVETFHPDLVVLSVGLEPATEADEVARMLGIPRDESGFFGVADQKVGPVLTVKPGIYVAGTATAPRDIPDSVAMGGAAAMRAYLDTIRVG</sequence>
<keyword evidence="6 10" id="KW-0274">FAD</keyword>
<evidence type="ECO:0000256" key="7">
    <source>
        <dbReference type="ARBA" id="ARBA00023002"/>
    </source>
</evidence>
<evidence type="ECO:0000256" key="8">
    <source>
        <dbReference type="ARBA" id="ARBA00023004"/>
    </source>
</evidence>
<dbReference type="RefSeq" id="WP_011844531.1">
    <property type="nucleotide sequence ID" value="NZ_CP109831.1"/>
</dbReference>
<name>A0AAX3EAU1_9EURY</name>
<dbReference type="Pfam" id="PF13450">
    <property type="entry name" value="NAD_binding_8"/>
    <property type="match status" value="1"/>
</dbReference>
<comment type="similarity">
    <text evidence="2 10">Belongs to the HdrA family.</text>
</comment>
<dbReference type="Gene3D" id="3.50.50.60">
    <property type="entry name" value="FAD/NAD(P)-binding domain"/>
    <property type="match status" value="3"/>
</dbReference>
<evidence type="ECO:0000259" key="11">
    <source>
        <dbReference type="PROSITE" id="PS51379"/>
    </source>
</evidence>
<dbReference type="PANTHER" id="PTHR43498">
    <property type="entry name" value="FERREDOXIN:COB-COM HETERODISULFIDE REDUCTASE SUBUNIT A"/>
    <property type="match status" value="1"/>
</dbReference>
<protein>
    <recommendedName>
        <fullName evidence="10">CoB--CoM heterodisulfide reductase iron-sulfur subunit A</fullName>
        <ecNumber evidence="10">1.8.-.-</ecNumber>
    </recommendedName>
</protein>
<gene>
    <name evidence="12" type="ORF">OH143_02685</name>
</gene>
<dbReference type="GO" id="GO:0046872">
    <property type="term" value="F:metal ion binding"/>
    <property type="evidence" value="ECO:0007669"/>
    <property type="project" value="UniProtKB-KW"/>
</dbReference>
<keyword evidence="3 10" id="KW-0004">4Fe-4S</keyword>
<evidence type="ECO:0000256" key="9">
    <source>
        <dbReference type="ARBA" id="ARBA00023014"/>
    </source>
</evidence>
<keyword evidence="4 10" id="KW-0285">Flavoprotein</keyword>
<evidence type="ECO:0000256" key="5">
    <source>
        <dbReference type="ARBA" id="ARBA00022723"/>
    </source>
</evidence>
<proteinExistence type="inferred from homology"/>
<keyword evidence="13" id="KW-1185">Reference proteome</keyword>
<keyword evidence="7 10" id="KW-0560">Oxidoreductase</keyword>
<keyword evidence="5 10" id="KW-0479">Metal-binding</keyword>
<comment type="function">
    <text evidence="10">Part of a complex that catalyzes the reversible reduction of CoM-S-S-CoB to the thiol-coenzymes H-S-CoM (coenzyme M) and H-S-CoB (coenzyme B).</text>
</comment>
<dbReference type="InterPro" id="IPR017896">
    <property type="entry name" value="4Fe4S_Fe-S-bd"/>
</dbReference>
<dbReference type="PANTHER" id="PTHR43498:SF1">
    <property type="entry name" value="COB--COM HETERODISULFIDE REDUCTASE IRON-SULFUR SUBUNIT A"/>
    <property type="match status" value="1"/>
</dbReference>
<dbReference type="KEGG" id="msum:OH143_02685"/>
<evidence type="ECO:0000256" key="4">
    <source>
        <dbReference type="ARBA" id="ARBA00022630"/>
    </source>
</evidence>
<reference evidence="12" key="1">
    <citation type="submission" date="2022-10" db="EMBL/GenBank/DDBJ databases">
        <title>Complete genome of Methanoculleus submarinus DSM 15122.</title>
        <authorList>
            <person name="Chen S.-C."/>
            <person name="Lai S.-J."/>
            <person name="You Y.-T."/>
        </authorList>
    </citation>
    <scope>NUCLEOTIDE SEQUENCE</scope>
    <source>
        <strain evidence="12">DSM 15122</strain>
    </source>
</reference>
<evidence type="ECO:0000256" key="1">
    <source>
        <dbReference type="ARBA" id="ARBA00001974"/>
    </source>
</evidence>
<dbReference type="GO" id="GO:0051539">
    <property type="term" value="F:4 iron, 4 sulfur cluster binding"/>
    <property type="evidence" value="ECO:0007669"/>
    <property type="project" value="UniProtKB-UniRule"/>
</dbReference>
<dbReference type="Proteomes" id="UP001156196">
    <property type="component" value="Chromosome"/>
</dbReference>
<dbReference type="PROSITE" id="PS00198">
    <property type="entry name" value="4FE4S_FER_1"/>
    <property type="match status" value="1"/>
</dbReference>